<feature type="signal peptide" evidence="1">
    <location>
        <begin position="1"/>
        <end position="23"/>
    </location>
</feature>
<dbReference type="Proteomes" id="UP000030700">
    <property type="component" value="Unassembled WGS sequence"/>
</dbReference>
<evidence type="ECO:0000313" key="2">
    <source>
        <dbReference type="EMBL" id="GAK52128.1"/>
    </source>
</evidence>
<keyword evidence="1" id="KW-0732">Signal</keyword>
<dbReference type="HOGENOM" id="CLU_1438467_0_0_0"/>
<keyword evidence="3" id="KW-1185">Reference proteome</keyword>
<evidence type="ECO:0000313" key="3">
    <source>
        <dbReference type="Proteomes" id="UP000030700"/>
    </source>
</evidence>
<reference evidence="2" key="1">
    <citation type="journal article" date="2015" name="PeerJ">
        <title>First genomic representation of candidate bacterial phylum KSB3 points to enhanced environmental sensing as a trigger of wastewater bulking.</title>
        <authorList>
            <person name="Sekiguchi Y."/>
            <person name="Ohashi A."/>
            <person name="Parks D.H."/>
            <person name="Yamauchi T."/>
            <person name="Tyson G.W."/>
            <person name="Hugenholtz P."/>
        </authorList>
    </citation>
    <scope>NUCLEOTIDE SEQUENCE [LARGE SCALE GENOMIC DNA]</scope>
</reference>
<dbReference type="EMBL" id="DF820458">
    <property type="protein sequence ID" value="GAK52128.1"/>
    <property type="molecule type" value="Genomic_DNA"/>
</dbReference>
<dbReference type="AlphaFoldDB" id="A0A081BP12"/>
<protein>
    <submittedName>
        <fullName evidence="2">Uncharacterized protein</fullName>
    </submittedName>
</protein>
<gene>
    <name evidence="2" type="ORF">U14_03378</name>
</gene>
<dbReference type="STRING" id="1499966.U14_03378"/>
<sequence length="188" mass="21412">MKICKYVSLMMIGLMVMAGVAFAAEPGDYGYANTMKVQPEPVQPTYPTIPPTYPPVQPTYPTVQPTYPTVQPCPQMQPMYPQVQPCSAYQRQQVATEYCTRWIAGHWVQVRVMVPGRWEYRPVWIPGYPTTRYQWVQGFWQTTASNARPDVYIWSSPNGGLWGVPYQTYQNAGGGYFTPEGVWVPNAR</sequence>
<organism evidence="2">
    <name type="scientific">Candidatus Moduliflexus flocculans</name>
    <dbReference type="NCBI Taxonomy" id="1499966"/>
    <lineage>
        <taxon>Bacteria</taxon>
        <taxon>Candidatus Moduliflexota</taxon>
        <taxon>Candidatus Moduliflexia</taxon>
        <taxon>Candidatus Moduliflexales</taxon>
        <taxon>Candidatus Moduliflexaceae</taxon>
    </lineage>
</organism>
<proteinExistence type="predicted"/>
<evidence type="ECO:0000256" key="1">
    <source>
        <dbReference type="SAM" id="SignalP"/>
    </source>
</evidence>
<accession>A0A081BP12</accession>
<feature type="chain" id="PRO_5001755285" evidence="1">
    <location>
        <begin position="24"/>
        <end position="188"/>
    </location>
</feature>
<name>A0A081BP12_9BACT</name>